<evidence type="ECO:0000313" key="4">
    <source>
        <dbReference type="Proteomes" id="UP001501570"/>
    </source>
</evidence>
<dbReference type="RefSeq" id="WP_345632653.1">
    <property type="nucleotide sequence ID" value="NZ_BAABJQ010000014.1"/>
</dbReference>
<accession>A0ABP9S261</accession>
<proteinExistence type="inferred from homology"/>
<dbReference type="PANTHER" id="PTHR23074:SF83">
    <property type="entry name" value="VACUOLAR PROTEIN SORTING-ASSOCIATED PROTEIN 4A"/>
    <property type="match status" value="1"/>
</dbReference>
<keyword evidence="1" id="KW-0067">ATP-binding</keyword>
<dbReference type="SUPFAM" id="SSF52540">
    <property type="entry name" value="P-loop containing nucleoside triphosphate hydrolases"/>
    <property type="match status" value="1"/>
</dbReference>
<dbReference type="Pfam" id="PF00004">
    <property type="entry name" value="AAA"/>
    <property type="match status" value="1"/>
</dbReference>
<dbReference type="PROSITE" id="PS00674">
    <property type="entry name" value="AAA"/>
    <property type="match status" value="1"/>
</dbReference>
<dbReference type="PANTHER" id="PTHR23074">
    <property type="entry name" value="AAA DOMAIN-CONTAINING"/>
    <property type="match status" value="1"/>
</dbReference>
<feature type="domain" description="AAA+ ATPase" evidence="2">
    <location>
        <begin position="69"/>
        <end position="220"/>
    </location>
</feature>
<dbReference type="PRINTS" id="PR00300">
    <property type="entry name" value="CLPPROTEASEA"/>
</dbReference>
<comment type="similarity">
    <text evidence="1">Belongs to the AAA ATPase family.</text>
</comment>
<evidence type="ECO:0000313" key="3">
    <source>
        <dbReference type="EMBL" id="GAA5190468.1"/>
    </source>
</evidence>
<dbReference type="InterPro" id="IPR003593">
    <property type="entry name" value="AAA+_ATPase"/>
</dbReference>
<dbReference type="InterPro" id="IPR003960">
    <property type="entry name" value="ATPase_AAA_CS"/>
</dbReference>
<protein>
    <recommendedName>
        <fullName evidence="2">AAA+ ATPase domain-containing protein</fullName>
    </recommendedName>
</protein>
<dbReference type="SMART" id="SM00382">
    <property type="entry name" value="AAA"/>
    <property type="match status" value="1"/>
</dbReference>
<sequence>MSEHHHDHGFPAYPGTALDLERLRSEFGDGDPTAAGGSGELLDELHLPLVAEQTTLVEHQWRHDIRRGAVRGFLLSGPPGVGKTTLARRLAYELVRRFPRAAGRDGVAAVVVDGSDLARSKYGETEKRIRELFDAARHGFGLHGQRSVLIFDDIESILMARGGDQAKEWHFSQDSVFFHAVDDLDTSRTALVLTTNRPDLVDEAIRDRFLRYDIGYPSPDALTSVALRRVRDQGLTPDDLAAIESGIGRAIADGKVRSLRDAEHFAVRQYVTRILGTAPLARSGLG</sequence>
<reference evidence="4" key="1">
    <citation type="journal article" date="2019" name="Int. J. Syst. Evol. Microbiol.">
        <title>The Global Catalogue of Microorganisms (GCM) 10K type strain sequencing project: providing services to taxonomists for standard genome sequencing and annotation.</title>
        <authorList>
            <consortium name="The Broad Institute Genomics Platform"/>
            <consortium name="The Broad Institute Genome Sequencing Center for Infectious Disease"/>
            <person name="Wu L."/>
            <person name="Ma J."/>
        </authorList>
    </citation>
    <scope>NUCLEOTIDE SEQUENCE [LARGE SCALE GENOMIC DNA]</scope>
    <source>
        <strain evidence="4">JCM 18304</strain>
    </source>
</reference>
<keyword evidence="1" id="KW-0547">Nucleotide-binding</keyword>
<dbReference type="InterPro" id="IPR001270">
    <property type="entry name" value="ClpA/B"/>
</dbReference>
<comment type="caution">
    <text evidence="3">The sequence shown here is derived from an EMBL/GenBank/DDBJ whole genome shotgun (WGS) entry which is preliminary data.</text>
</comment>
<dbReference type="InterPro" id="IPR027417">
    <property type="entry name" value="P-loop_NTPase"/>
</dbReference>
<dbReference type="CDD" id="cd19481">
    <property type="entry name" value="RecA-like_protease"/>
    <property type="match status" value="1"/>
</dbReference>
<evidence type="ECO:0000256" key="1">
    <source>
        <dbReference type="RuleBase" id="RU003651"/>
    </source>
</evidence>
<dbReference type="InterPro" id="IPR003959">
    <property type="entry name" value="ATPase_AAA_core"/>
</dbReference>
<keyword evidence="4" id="KW-1185">Reference proteome</keyword>
<name>A0ABP9S261_9ACTN</name>
<dbReference type="Proteomes" id="UP001501570">
    <property type="component" value="Unassembled WGS sequence"/>
</dbReference>
<dbReference type="EMBL" id="BAABJQ010000014">
    <property type="protein sequence ID" value="GAA5190468.1"/>
    <property type="molecule type" value="Genomic_DNA"/>
</dbReference>
<dbReference type="InterPro" id="IPR050304">
    <property type="entry name" value="MT-severing_AAA_ATPase"/>
</dbReference>
<evidence type="ECO:0000259" key="2">
    <source>
        <dbReference type="SMART" id="SM00382"/>
    </source>
</evidence>
<organism evidence="3 4">
    <name type="scientific">Rugosimonospora acidiphila</name>
    <dbReference type="NCBI Taxonomy" id="556531"/>
    <lineage>
        <taxon>Bacteria</taxon>
        <taxon>Bacillati</taxon>
        <taxon>Actinomycetota</taxon>
        <taxon>Actinomycetes</taxon>
        <taxon>Micromonosporales</taxon>
        <taxon>Micromonosporaceae</taxon>
        <taxon>Rugosimonospora</taxon>
    </lineage>
</organism>
<gene>
    <name evidence="3" type="ORF">GCM10023322_45660</name>
</gene>
<dbReference type="Gene3D" id="3.40.50.300">
    <property type="entry name" value="P-loop containing nucleotide triphosphate hydrolases"/>
    <property type="match status" value="1"/>
</dbReference>